<organism evidence="14">
    <name type="scientific">Monosiga ovata</name>
    <dbReference type="NCBI Taxonomy" id="81526"/>
    <lineage>
        <taxon>Eukaryota</taxon>
        <taxon>Choanoflagellata</taxon>
        <taxon>Craspedida</taxon>
        <taxon>Salpingoecidae</taxon>
        <taxon>Monosiga</taxon>
    </lineage>
</organism>
<name>B3XVW5_9EUKA</name>
<dbReference type="Pfam" id="PF00640">
    <property type="entry name" value="PID"/>
    <property type="match status" value="1"/>
</dbReference>
<dbReference type="AlphaFoldDB" id="B3XVW5"/>
<dbReference type="Gene3D" id="1.10.510.10">
    <property type="entry name" value="Transferase(Phosphotransferase) domain 1"/>
    <property type="match status" value="1"/>
</dbReference>
<evidence type="ECO:0000256" key="4">
    <source>
        <dbReference type="ARBA" id="ARBA00022741"/>
    </source>
</evidence>
<dbReference type="PANTHER" id="PTHR24416:SF611">
    <property type="entry name" value="TYROSINE-PROTEIN KINASE TRANSMEMBRANE RECEPTOR ROR"/>
    <property type="match status" value="1"/>
</dbReference>
<evidence type="ECO:0000256" key="1">
    <source>
        <dbReference type="ARBA" id="ARBA00004167"/>
    </source>
</evidence>
<sequence>AAPAPAAAAAKAPIQTIPRLKEGFVGIYEAKYLGSVSTTSNGSAEAVQSCIKAVQATPAKKQPRVLLVVSAEGIDIEEAGEKDPVTGTAITNTPGKLLRHVPIRQIAFVKEDSKNKQIVGFISNDVKTGALLCHVFLCDHSGEVVSESITKSFKIAAQLRTDPFATSREGIETPEAITPQFAKLQMKRDDLKVKMIIGHGQYGKVYLAEHSNRKVAVKLIKVDASAGDEADFLGEATMLMNFDDDKLLRLLGVCLEKKPWLLVTEYMQYKDLGVVLRQCDKLKFVLQANELLSFAVQVAEGIEHMTAKRFIHRDIAARNVLLDAKNCVKIADFGLTRKLPDGQDFWKLDKAGRLPVKYMSIESLTLKRFSAASDVWAFGVYLWELLTYADTPWEAEAIQNTEIRQALVDGKRLQNPPVIHGCTVADDPDGFMYEEEVHNDIFQVAESTWKRELTERPTIDKVRQSLADLHQKATARCPPPRDIGLEVFKRMEAQRAQGAKGGERGGSVIRAKTLAAE</sequence>
<keyword evidence="8" id="KW-0829">Tyrosine-protein kinase</keyword>
<dbReference type="PROSITE" id="PS00109">
    <property type="entry name" value="PROTEIN_KINASE_TYR"/>
    <property type="match status" value="1"/>
</dbReference>
<dbReference type="SUPFAM" id="SSF50729">
    <property type="entry name" value="PH domain-like"/>
    <property type="match status" value="1"/>
</dbReference>
<evidence type="ECO:0000256" key="3">
    <source>
        <dbReference type="ARBA" id="ARBA00022679"/>
    </source>
</evidence>
<dbReference type="PROSITE" id="PS00107">
    <property type="entry name" value="PROTEIN_KINASE_ATP"/>
    <property type="match status" value="1"/>
</dbReference>
<dbReference type="InterPro" id="IPR020635">
    <property type="entry name" value="Tyr_kinase_cat_dom"/>
</dbReference>
<dbReference type="SMART" id="SM00219">
    <property type="entry name" value="TyrKc"/>
    <property type="match status" value="1"/>
</dbReference>
<dbReference type="Gene3D" id="3.30.200.20">
    <property type="entry name" value="Phosphorylase Kinase, domain 1"/>
    <property type="match status" value="1"/>
</dbReference>
<dbReference type="FunFam" id="1.10.510.10:FF:001512">
    <property type="entry name" value="Receptor tyrosine-protein kinase erbB-2"/>
    <property type="match status" value="1"/>
</dbReference>
<dbReference type="GO" id="GO:0005886">
    <property type="term" value="C:plasma membrane"/>
    <property type="evidence" value="ECO:0007669"/>
    <property type="project" value="TreeGrafter"/>
</dbReference>
<feature type="domain" description="PID" evidence="12">
    <location>
        <begin position="28"/>
        <end position="162"/>
    </location>
</feature>
<feature type="non-terminal residue" evidence="14">
    <location>
        <position position="1"/>
    </location>
</feature>
<dbReference type="PANTHER" id="PTHR24416">
    <property type="entry name" value="TYROSINE-PROTEIN KINASE RECEPTOR"/>
    <property type="match status" value="1"/>
</dbReference>
<dbReference type="GO" id="GO:0004714">
    <property type="term" value="F:transmembrane receptor protein tyrosine kinase activity"/>
    <property type="evidence" value="ECO:0007669"/>
    <property type="project" value="UniProtKB-EC"/>
</dbReference>
<keyword evidence="6 10" id="KW-0067">ATP-binding</keyword>
<evidence type="ECO:0000256" key="9">
    <source>
        <dbReference type="ARBA" id="ARBA00051243"/>
    </source>
</evidence>
<dbReference type="InterPro" id="IPR000719">
    <property type="entry name" value="Prot_kinase_dom"/>
</dbReference>
<dbReference type="CDD" id="cd00192">
    <property type="entry name" value="PTKc"/>
    <property type="match status" value="1"/>
</dbReference>
<dbReference type="GO" id="GO:0005524">
    <property type="term" value="F:ATP binding"/>
    <property type="evidence" value="ECO:0007669"/>
    <property type="project" value="UniProtKB-UniRule"/>
</dbReference>
<accession>B3XVW5</accession>
<comment type="catalytic activity">
    <reaction evidence="9">
        <text>L-tyrosyl-[protein] + ATP = O-phospho-L-tyrosyl-[protein] + ADP + H(+)</text>
        <dbReference type="Rhea" id="RHEA:10596"/>
        <dbReference type="Rhea" id="RHEA-COMP:10136"/>
        <dbReference type="Rhea" id="RHEA-COMP:20101"/>
        <dbReference type="ChEBI" id="CHEBI:15378"/>
        <dbReference type="ChEBI" id="CHEBI:30616"/>
        <dbReference type="ChEBI" id="CHEBI:46858"/>
        <dbReference type="ChEBI" id="CHEBI:61978"/>
        <dbReference type="ChEBI" id="CHEBI:456216"/>
        <dbReference type="EC" id="2.7.10.1"/>
    </reaction>
</comment>
<keyword evidence="5 14" id="KW-0418">Kinase</keyword>
<dbReference type="Pfam" id="PF07714">
    <property type="entry name" value="PK_Tyr_Ser-Thr"/>
    <property type="match status" value="1"/>
</dbReference>
<comment type="subcellular location">
    <subcellularLocation>
        <location evidence="2">Endomembrane system</location>
    </subcellularLocation>
    <subcellularLocation>
        <location evidence="1">Membrane</location>
        <topology evidence="1">Single-pass membrane protein</topology>
    </subcellularLocation>
</comment>
<evidence type="ECO:0000256" key="7">
    <source>
        <dbReference type="ARBA" id="ARBA00023136"/>
    </source>
</evidence>
<dbReference type="CDD" id="cd13161">
    <property type="entry name" value="PTB_TK_HMTK"/>
    <property type="match status" value="1"/>
</dbReference>
<evidence type="ECO:0000256" key="10">
    <source>
        <dbReference type="PROSITE-ProRule" id="PRU10141"/>
    </source>
</evidence>
<dbReference type="InterPro" id="IPR006020">
    <property type="entry name" value="PTB/PI_dom"/>
</dbReference>
<proteinExistence type="evidence at transcript level"/>
<dbReference type="PRINTS" id="PR00109">
    <property type="entry name" value="TYRKINASE"/>
</dbReference>
<dbReference type="SUPFAM" id="SSF56112">
    <property type="entry name" value="Protein kinase-like (PK-like)"/>
    <property type="match status" value="1"/>
</dbReference>
<feature type="binding site" evidence="10">
    <location>
        <position position="218"/>
    </location>
    <ligand>
        <name>ATP</name>
        <dbReference type="ChEBI" id="CHEBI:30616"/>
    </ligand>
</feature>
<gene>
    <name evidence="14" type="primary">MoPTK-r</name>
</gene>
<evidence type="ECO:0000256" key="8">
    <source>
        <dbReference type="ARBA" id="ARBA00023137"/>
    </source>
</evidence>
<dbReference type="Gene3D" id="2.30.29.30">
    <property type="entry name" value="Pleckstrin-homology domain (PH domain)/Phosphotyrosine-binding domain (PTB)"/>
    <property type="match status" value="1"/>
</dbReference>
<evidence type="ECO:0000256" key="6">
    <source>
        <dbReference type="ARBA" id="ARBA00022840"/>
    </source>
</evidence>
<dbReference type="GO" id="GO:0048468">
    <property type="term" value="P:cell development"/>
    <property type="evidence" value="ECO:0007669"/>
    <property type="project" value="UniProtKB-ARBA"/>
</dbReference>
<evidence type="ECO:0000256" key="2">
    <source>
        <dbReference type="ARBA" id="ARBA00004308"/>
    </source>
</evidence>
<dbReference type="SMART" id="SM00462">
    <property type="entry name" value="PTB"/>
    <property type="match status" value="1"/>
</dbReference>
<evidence type="ECO:0000256" key="11">
    <source>
        <dbReference type="SAM" id="MobiDB-lite"/>
    </source>
</evidence>
<dbReference type="GO" id="GO:0050793">
    <property type="term" value="P:regulation of developmental process"/>
    <property type="evidence" value="ECO:0007669"/>
    <property type="project" value="UniProtKB-ARBA"/>
</dbReference>
<evidence type="ECO:0000259" key="13">
    <source>
        <dbReference type="PROSITE" id="PS50011"/>
    </source>
</evidence>
<dbReference type="PROSITE" id="PS50011">
    <property type="entry name" value="PROTEIN_KINASE_DOM"/>
    <property type="match status" value="1"/>
</dbReference>
<keyword evidence="3" id="KW-0808">Transferase</keyword>
<dbReference type="EMBL" id="AB098178">
    <property type="protein sequence ID" value="BAG55500.1"/>
    <property type="molecule type" value="mRNA"/>
</dbReference>
<dbReference type="InterPro" id="IPR017441">
    <property type="entry name" value="Protein_kinase_ATP_BS"/>
</dbReference>
<dbReference type="GO" id="GO:0007169">
    <property type="term" value="P:cell surface receptor protein tyrosine kinase signaling pathway"/>
    <property type="evidence" value="ECO:0007669"/>
    <property type="project" value="TreeGrafter"/>
</dbReference>
<evidence type="ECO:0000259" key="12">
    <source>
        <dbReference type="PROSITE" id="PS01179"/>
    </source>
</evidence>
<dbReference type="InterPro" id="IPR001245">
    <property type="entry name" value="Ser-Thr/Tyr_kinase_cat_dom"/>
</dbReference>
<dbReference type="InterPro" id="IPR011993">
    <property type="entry name" value="PH-like_dom_sf"/>
</dbReference>
<feature type="domain" description="Protein kinase" evidence="13">
    <location>
        <begin position="191"/>
        <end position="473"/>
    </location>
</feature>
<keyword evidence="7" id="KW-0472">Membrane</keyword>
<evidence type="ECO:0000313" key="14">
    <source>
        <dbReference type="EMBL" id="BAG55500.1"/>
    </source>
</evidence>
<dbReference type="InterPro" id="IPR050122">
    <property type="entry name" value="RTK"/>
</dbReference>
<dbReference type="GO" id="GO:0012505">
    <property type="term" value="C:endomembrane system"/>
    <property type="evidence" value="ECO:0007669"/>
    <property type="project" value="UniProtKB-SubCell"/>
</dbReference>
<dbReference type="InterPro" id="IPR011009">
    <property type="entry name" value="Kinase-like_dom_sf"/>
</dbReference>
<protein>
    <submittedName>
        <fullName evidence="14">Protein tyrosine kinase</fullName>
    </submittedName>
</protein>
<evidence type="ECO:0000256" key="5">
    <source>
        <dbReference type="ARBA" id="ARBA00022777"/>
    </source>
</evidence>
<feature type="region of interest" description="Disordered" evidence="11">
    <location>
        <begin position="496"/>
        <end position="517"/>
    </location>
</feature>
<dbReference type="GO" id="GO:0043235">
    <property type="term" value="C:receptor complex"/>
    <property type="evidence" value="ECO:0007669"/>
    <property type="project" value="TreeGrafter"/>
</dbReference>
<dbReference type="InterPro" id="IPR008266">
    <property type="entry name" value="Tyr_kinase_AS"/>
</dbReference>
<reference evidence="14" key="1">
    <citation type="journal article" date="2008" name="FEBS Lett.">
        <title>Ancient divergence of animal protein tyrosine kinase genes demonstrated by a gene family tree including choanoflagellate genes.</title>
        <authorList>
            <person name="Suga H."/>
            <person name="Sasaki G."/>
            <person name="Kuma K."/>
            <person name="Nishiyori H."/>
            <person name="Hirose N."/>
            <person name="Su Z.H."/>
            <person name="Iwabe N."/>
            <person name="Miyata T."/>
        </authorList>
    </citation>
    <scope>NUCLEOTIDE SEQUENCE</scope>
</reference>
<dbReference type="PROSITE" id="PS01179">
    <property type="entry name" value="PID"/>
    <property type="match status" value="1"/>
</dbReference>
<keyword evidence="4 10" id="KW-0547">Nucleotide-binding</keyword>